<feature type="compositionally biased region" description="Basic and acidic residues" evidence="1">
    <location>
        <begin position="470"/>
        <end position="482"/>
    </location>
</feature>
<feature type="compositionally biased region" description="Low complexity" evidence="1">
    <location>
        <begin position="568"/>
        <end position="579"/>
    </location>
</feature>
<keyword evidence="2" id="KW-0472">Membrane</keyword>
<evidence type="ECO:0000256" key="1">
    <source>
        <dbReference type="SAM" id="MobiDB-lite"/>
    </source>
</evidence>
<feature type="chain" id="PRO_5043777443" description="Ricin B lectin domain-containing protein" evidence="3">
    <location>
        <begin position="26"/>
        <end position="761"/>
    </location>
</feature>
<organism evidence="4 5">
    <name type="scientific">Apatococcus lobatus</name>
    <dbReference type="NCBI Taxonomy" id="904363"/>
    <lineage>
        <taxon>Eukaryota</taxon>
        <taxon>Viridiplantae</taxon>
        <taxon>Chlorophyta</taxon>
        <taxon>core chlorophytes</taxon>
        <taxon>Trebouxiophyceae</taxon>
        <taxon>Chlorellales</taxon>
        <taxon>Chlorellaceae</taxon>
        <taxon>Apatococcus</taxon>
    </lineage>
</organism>
<dbReference type="EMBL" id="JALJOS010000005">
    <property type="protein sequence ID" value="KAK9839113.1"/>
    <property type="molecule type" value="Genomic_DNA"/>
</dbReference>
<feature type="region of interest" description="Disordered" evidence="1">
    <location>
        <begin position="396"/>
        <end position="493"/>
    </location>
</feature>
<dbReference type="PROSITE" id="PS50231">
    <property type="entry name" value="RICIN_B_LECTIN"/>
    <property type="match status" value="2"/>
</dbReference>
<dbReference type="SUPFAM" id="SSF50370">
    <property type="entry name" value="Ricin B-like lectins"/>
    <property type="match status" value="2"/>
</dbReference>
<feature type="region of interest" description="Disordered" evidence="1">
    <location>
        <begin position="521"/>
        <end position="611"/>
    </location>
</feature>
<feature type="compositionally biased region" description="Low complexity" evidence="1">
    <location>
        <begin position="448"/>
        <end position="466"/>
    </location>
</feature>
<dbReference type="Proteomes" id="UP001438707">
    <property type="component" value="Unassembled WGS sequence"/>
</dbReference>
<feature type="compositionally biased region" description="Polar residues" evidence="1">
    <location>
        <begin position="750"/>
        <end position="761"/>
    </location>
</feature>
<dbReference type="Gene3D" id="2.80.10.50">
    <property type="match status" value="1"/>
</dbReference>
<protein>
    <recommendedName>
        <fullName evidence="6">Ricin B lectin domain-containing protein</fullName>
    </recommendedName>
</protein>
<sequence>MEPALRCRLVVLAFLCTAAFKEVQAQGAFGMDGTADASAASGMMGMTGYNPGQGASFVSAGTKVSEEIRIVAAAGNASLCWGIVDARMGLASRVVGLQPCSPRSHGQKWLLRRVGANLQIHPALFSHECLELATQPGNGNPEVGGELEWSRLQSGSCHPRQSPLAARQSFRLDSQRRLNMATNQNLCIAASGDRPGSVFLAVVCDETPLQRIFMPAFGKATDGSRWFTEVLYGGAEEPHCLGVGSNTLLAVEQCRYSGLALSRQLFTILGGGDWVVLQPSAQWGQCIGLEHVEADARGQMHEEAREAGHHIAAQACTADHSGQAWMFDEWDRLRVPDTEWCLSAPMASEGAEGLLSLQRCANVKEQRFYVHPHQIAKQVAPEEMLGQAYGLGRGQESATLFGPYPSTPRVHAPSAPNVQQDQPTTPIPTPANPAPAVPTSASGQTGDAVGAAESQAGSASAEQPGQFSDGVKRGDALADGQRRSGSGSDMPGVSQSEFLNFCRKVEAQGASVTTLQAAGCPLPSETPAPTTAATPPHVPSPDPTPAPVVPELLPTPSPVQQEAPVVTPSPSAGATSPAPYQRPPPTWKRKSPPYNSNQQEAPSPPVDVHQQRHLQEDLTASSAPVIKSGGFFSPHVPVSTMHEHELAIVHYLLLGGSIVLVLAAAFVLVRVRFGRPRKLRKVPGPMQMMRNAGQKIPARIVPRPPATAAAAAEDQYGPALSPTAHAKMVARSGGRFNSIPGLRSSVKARGNSNAEQGQFNL</sequence>
<keyword evidence="2" id="KW-1133">Transmembrane helix</keyword>
<comment type="caution">
    <text evidence="4">The sequence shown here is derived from an EMBL/GenBank/DDBJ whole genome shotgun (WGS) entry which is preliminary data.</text>
</comment>
<gene>
    <name evidence="4" type="ORF">WJX74_009787</name>
</gene>
<dbReference type="InterPro" id="IPR035992">
    <property type="entry name" value="Ricin_B-like_lectins"/>
</dbReference>
<evidence type="ECO:0000256" key="2">
    <source>
        <dbReference type="SAM" id="Phobius"/>
    </source>
</evidence>
<feature type="compositionally biased region" description="Pro residues" evidence="1">
    <location>
        <begin position="536"/>
        <end position="557"/>
    </location>
</feature>
<proteinExistence type="predicted"/>
<feature type="compositionally biased region" description="Pro residues" evidence="1">
    <location>
        <begin position="425"/>
        <end position="436"/>
    </location>
</feature>
<feature type="signal peptide" evidence="3">
    <location>
        <begin position="1"/>
        <end position="25"/>
    </location>
</feature>
<evidence type="ECO:0000313" key="5">
    <source>
        <dbReference type="Proteomes" id="UP001438707"/>
    </source>
</evidence>
<keyword evidence="3" id="KW-0732">Signal</keyword>
<feature type="transmembrane region" description="Helical" evidence="2">
    <location>
        <begin position="648"/>
        <end position="671"/>
    </location>
</feature>
<feature type="region of interest" description="Disordered" evidence="1">
    <location>
        <begin position="740"/>
        <end position="761"/>
    </location>
</feature>
<reference evidence="4 5" key="1">
    <citation type="journal article" date="2024" name="Nat. Commun.">
        <title>Phylogenomics reveals the evolutionary origins of lichenization in chlorophyte algae.</title>
        <authorList>
            <person name="Puginier C."/>
            <person name="Libourel C."/>
            <person name="Otte J."/>
            <person name="Skaloud P."/>
            <person name="Haon M."/>
            <person name="Grisel S."/>
            <person name="Petersen M."/>
            <person name="Berrin J.G."/>
            <person name="Delaux P.M."/>
            <person name="Dal Grande F."/>
            <person name="Keller J."/>
        </authorList>
    </citation>
    <scope>NUCLEOTIDE SEQUENCE [LARGE SCALE GENOMIC DNA]</scope>
    <source>
        <strain evidence="4 5">SAG 2145</strain>
    </source>
</reference>
<accession>A0AAW1S0D1</accession>
<evidence type="ECO:0008006" key="6">
    <source>
        <dbReference type="Google" id="ProtNLM"/>
    </source>
</evidence>
<dbReference type="AlphaFoldDB" id="A0AAW1S0D1"/>
<name>A0AAW1S0D1_9CHLO</name>
<feature type="compositionally biased region" description="Polar residues" evidence="1">
    <location>
        <begin position="483"/>
        <end position="493"/>
    </location>
</feature>
<keyword evidence="2" id="KW-0812">Transmembrane</keyword>
<keyword evidence="5" id="KW-1185">Reference proteome</keyword>
<evidence type="ECO:0000256" key="3">
    <source>
        <dbReference type="SAM" id="SignalP"/>
    </source>
</evidence>
<evidence type="ECO:0000313" key="4">
    <source>
        <dbReference type="EMBL" id="KAK9839113.1"/>
    </source>
</evidence>